<dbReference type="OrthoDB" id="2163395at2759"/>
<comment type="similarity">
    <text evidence="1">Belongs to the CFAP97 family.</text>
</comment>
<reference evidence="4" key="1">
    <citation type="submission" date="2025-08" db="UniProtKB">
        <authorList>
            <consortium name="RefSeq"/>
        </authorList>
    </citation>
    <scope>IDENTIFICATION</scope>
    <source>
        <tissue evidence="4">Entire body</tissue>
    </source>
</reference>
<protein>
    <submittedName>
        <fullName evidence="4">Uncharacterized protein LOC108741309</fullName>
    </submittedName>
</protein>
<keyword evidence="3" id="KW-1185">Reference proteome</keyword>
<organism evidence="3 4">
    <name type="scientific">Agrilus planipennis</name>
    <name type="common">Emerald ash borer</name>
    <name type="synonym">Agrilus marcopoli</name>
    <dbReference type="NCBI Taxonomy" id="224129"/>
    <lineage>
        <taxon>Eukaryota</taxon>
        <taxon>Metazoa</taxon>
        <taxon>Ecdysozoa</taxon>
        <taxon>Arthropoda</taxon>
        <taxon>Hexapoda</taxon>
        <taxon>Insecta</taxon>
        <taxon>Pterygota</taxon>
        <taxon>Neoptera</taxon>
        <taxon>Endopterygota</taxon>
        <taxon>Coleoptera</taxon>
        <taxon>Polyphaga</taxon>
        <taxon>Elateriformia</taxon>
        <taxon>Buprestoidea</taxon>
        <taxon>Buprestidae</taxon>
        <taxon>Agrilinae</taxon>
        <taxon>Agrilus</taxon>
    </lineage>
</organism>
<evidence type="ECO:0000256" key="1">
    <source>
        <dbReference type="ARBA" id="ARBA00008315"/>
    </source>
</evidence>
<dbReference type="PANTHER" id="PTHR33768:SF3">
    <property type="entry name" value="MIP11318P"/>
    <property type="match status" value="1"/>
</dbReference>
<proteinExistence type="inferred from homology"/>
<dbReference type="Proteomes" id="UP000192223">
    <property type="component" value="Unplaced"/>
</dbReference>
<dbReference type="STRING" id="224129.A0A1W4XFM3"/>
<dbReference type="GeneID" id="108741309"/>
<evidence type="ECO:0000313" key="4">
    <source>
        <dbReference type="RefSeq" id="XP_018331577.1"/>
    </source>
</evidence>
<gene>
    <name evidence="4" type="primary">LOC108741309</name>
</gene>
<name>A0A1W4XFM3_AGRPL</name>
<evidence type="ECO:0000256" key="2">
    <source>
        <dbReference type="SAM" id="MobiDB-lite"/>
    </source>
</evidence>
<dbReference type="InterPro" id="IPR038792">
    <property type="entry name" value="CFAP97D1/2"/>
</dbReference>
<dbReference type="InterPro" id="IPR029488">
    <property type="entry name" value="Hmw/CFAP97"/>
</dbReference>
<dbReference type="PANTHER" id="PTHR33768">
    <property type="entry name" value="MIP11318P"/>
    <property type="match status" value="1"/>
</dbReference>
<feature type="region of interest" description="Disordered" evidence="2">
    <location>
        <begin position="180"/>
        <end position="204"/>
    </location>
</feature>
<dbReference type="KEGG" id="apln:108741309"/>
<feature type="compositionally biased region" description="Basic and acidic residues" evidence="2">
    <location>
        <begin position="192"/>
        <end position="204"/>
    </location>
</feature>
<evidence type="ECO:0000313" key="3">
    <source>
        <dbReference type="Proteomes" id="UP000192223"/>
    </source>
</evidence>
<dbReference type="AlphaFoldDB" id="A0A1W4XFM3"/>
<dbReference type="RefSeq" id="XP_018331577.1">
    <property type="nucleotide sequence ID" value="XM_018476075.1"/>
</dbReference>
<accession>A0A1W4XFM3</accession>
<dbReference type="InParanoid" id="A0A1W4XFM3"/>
<dbReference type="Pfam" id="PF13879">
    <property type="entry name" value="Hmw_CFAP97"/>
    <property type="match status" value="1"/>
</dbReference>
<sequence length="292" mass="33891">MLSSKEKVLQRPWIEKKYRNHRRKVLSAYPAIDNKPPEPRVHVAIKHKKIQKENERCLKIEKDNFLLLKKLCWIMKSNRVDNYWSEPLPNFISRVNINDKSKTKNKKIETENKEKIYLGQNVKCLACALQKEIPISTHEISEERKLPLSLKLRGADIVAQTRKSSVPIFSKKEQVVSKQKKVSKSVPLKKQNSKENAKVSSKMDKHQFSEINRNESVDDLSFKTTTNRTNSKIKLNFENESSKYHNSIVLNKGSLVLSINFPSSTSVKLKDGRNEKILMKEFCGCKNDTKIR</sequence>